<dbReference type="NCBIfam" id="TIGR00420">
    <property type="entry name" value="trmU"/>
    <property type="match status" value="1"/>
</dbReference>
<comment type="caution">
    <text evidence="17">The sequence shown here is derived from an EMBL/GenBank/DDBJ whole genome shotgun (WGS) entry which is preliminary data.</text>
</comment>
<reference evidence="17 18" key="1">
    <citation type="submission" date="2016-11" db="EMBL/GenBank/DDBJ databases">
        <title>Mixed transmission modes and dynamic genome evolution in an obligate animal-bacterial symbiosis.</title>
        <authorList>
            <person name="Russell S.L."/>
            <person name="Corbett-Detig R.B."/>
            <person name="Cavanaugh C.M."/>
        </authorList>
    </citation>
    <scope>NUCLEOTIDE SEQUENCE [LARGE SCALE GENOMIC DNA]</scope>
    <source>
        <strain evidence="17">Se-Cadez</strain>
    </source>
</reference>
<dbReference type="InterPro" id="IPR046884">
    <property type="entry name" value="MnmA-like_central"/>
</dbReference>
<dbReference type="Gene3D" id="2.30.30.280">
    <property type="entry name" value="Adenine nucleotide alpha hydrolases-like domains"/>
    <property type="match status" value="1"/>
</dbReference>
<dbReference type="EC" id="2.8.1.13" evidence="3 14"/>
<evidence type="ECO:0000256" key="3">
    <source>
        <dbReference type="ARBA" id="ARBA00011949"/>
    </source>
</evidence>
<keyword evidence="8 14" id="KW-0819">tRNA processing</keyword>
<dbReference type="Pfam" id="PF20259">
    <property type="entry name" value="tRNA_Me_trans_M"/>
    <property type="match status" value="1"/>
</dbReference>
<comment type="function">
    <text evidence="14">Catalyzes the 2-thiolation of uridine at the wobble position (U34) of tRNA, leading to the formation of s(2)U34.</text>
</comment>
<evidence type="ECO:0000259" key="16">
    <source>
        <dbReference type="Pfam" id="PF20259"/>
    </source>
</evidence>
<dbReference type="FunFam" id="2.30.30.280:FF:000001">
    <property type="entry name" value="tRNA-specific 2-thiouridylase MnmA"/>
    <property type="match status" value="1"/>
</dbReference>
<dbReference type="Pfam" id="PF03054">
    <property type="entry name" value="tRNA_Me_trans"/>
    <property type="match status" value="1"/>
</dbReference>
<dbReference type="Pfam" id="PF20258">
    <property type="entry name" value="tRNA_Me_trans_C"/>
    <property type="match status" value="1"/>
</dbReference>
<evidence type="ECO:0000256" key="12">
    <source>
        <dbReference type="ARBA" id="ARBA00023157"/>
    </source>
</evidence>
<feature type="active site" description="Cysteine persulfide intermediate" evidence="14">
    <location>
        <position position="197"/>
    </location>
</feature>
<evidence type="ECO:0000256" key="10">
    <source>
        <dbReference type="ARBA" id="ARBA00022840"/>
    </source>
</evidence>
<keyword evidence="6 14" id="KW-0820">tRNA-binding</keyword>
<feature type="binding site" evidence="14">
    <location>
        <position position="36"/>
    </location>
    <ligand>
        <name>ATP</name>
        <dbReference type="ChEBI" id="CHEBI:30616"/>
    </ligand>
</feature>
<keyword evidence="10 14" id="KW-0067">ATP-binding</keyword>
<gene>
    <name evidence="14" type="primary">mnmA</name>
    <name evidence="17" type="ORF">BOW51_10835</name>
</gene>
<evidence type="ECO:0000256" key="4">
    <source>
        <dbReference type="ARBA" id="ARBA00013805"/>
    </source>
</evidence>
<feature type="region of interest" description="Interaction with target base in tRNA" evidence="14">
    <location>
        <begin position="96"/>
        <end position="98"/>
    </location>
</feature>
<accession>A0A1T2KS58</accession>
<comment type="catalytic activity">
    <reaction evidence="13 14">
        <text>S-sulfanyl-L-cysteinyl-[protein] + uridine(34) in tRNA + AH2 + ATP = 2-thiouridine(34) in tRNA + L-cysteinyl-[protein] + A + AMP + diphosphate + H(+)</text>
        <dbReference type="Rhea" id="RHEA:47032"/>
        <dbReference type="Rhea" id="RHEA-COMP:10131"/>
        <dbReference type="Rhea" id="RHEA-COMP:11726"/>
        <dbReference type="Rhea" id="RHEA-COMP:11727"/>
        <dbReference type="Rhea" id="RHEA-COMP:11728"/>
        <dbReference type="ChEBI" id="CHEBI:13193"/>
        <dbReference type="ChEBI" id="CHEBI:15378"/>
        <dbReference type="ChEBI" id="CHEBI:17499"/>
        <dbReference type="ChEBI" id="CHEBI:29950"/>
        <dbReference type="ChEBI" id="CHEBI:30616"/>
        <dbReference type="ChEBI" id="CHEBI:33019"/>
        <dbReference type="ChEBI" id="CHEBI:61963"/>
        <dbReference type="ChEBI" id="CHEBI:65315"/>
        <dbReference type="ChEBI" id="CHEBI:87170"/>
        <dbReference type="ChEBI" id="CHEBI:456215"/>
        <dbReference type="EC" id="2.8.1.13"/>
    </reaction>
</comment>
<dbReference type="GO" id="GO:0103016">
    <property type="term" value="F:tRNA-uridine 2-sulfurtransferase activity"/>
    <property type="evidence" value="ECO:0007669"/>
    <property type="project" value="UniProtKB-EC"/>
</dbReference>
<evidence type="ECO:0000256" key="9">
    <source>
        <dbReference type="ARBA" id="ARBA00022741"/>
    </source>
</evidence>
<dbReference type="Gene3D" id="3.40.50.620">
    <property type="entry name" value="HUPs"/>
    <property type="match status" value="1"/>
</dbReference>
<organism evidence="17 18">
    <name type="scientific">Solemya velesiana gill symbiont</name>
    <dbReference type="NCBI Taxonomy" id="1918948"/>
    <lineage>
        <taxon>Bacteria</taxon>
        <taxon>Pseudomonadati</taxon>
        <taxon>Pseudomonadota</taxon>
        <taxon>Gammaproteobacteria</taxon>
        <taxon>sulfur-oxidizing symbionts</taxon>
    </lineage>
</organism>
<dbReference type="FunFam" id="2.40.30.10:FF:000023">
    <property type="entry name" value="tRNA-specific 2-thiouridylase MnmA"/>
    <property type="match status" value="1"/>
</dbReference>
<keyword evidence="9 14" id="KW-0547">Nucleotide-binding</keyword>
<keyword evidence="11 14" id="KW-0694">RNA-binding</keyword>
<keyword evidence="18" id="KW-1185">Reference proteome</keyword>
<keyword evidence="12" id="KW-1015">Disulfide bond</keyword>
<proteinExistence type="inferred from homology"/>
<evidence type="ECO:0000256" key="13">
    <source>
        <dbReference type="ARBA" id="ARBA00051542"/>
    </source>
</evidence>
<feature type="active site" description="Nucleophile" evidence="14">
    <location>
        <position position="101"/>
    </location>
</feature>
<dbReference type="HAMAP" id="MF_00144">
    <property type="entry name" value="tRNA_thiouridyl_MnmA"/>
    <property type="match status" value="1"/>
</dbReference>
<evidence type="ECO:0000256" key="14">
    <source>
        <dbReference type="HAMAP-Rule" id="MF_00144"/>
    </source>
</evidence>
<dbReference type="NCBIfam" id="NF001138">
    <property type="entry name" value="PRK00143.1"/>
    <property type="match status" value="1"/>
</dbReference>
<evidence type="ECO:0000256" key="8">
    <source>
        <dbReference type="ARBA" id="ARBA00022694"/>
    </source>
</evidence>
<dbReference type="SUPFAM" id="SSF52402">
    <property type="entry name" value="Adenine nucleotide alpha hydrolases-like"/>
    <property type="match status" value="1"/>
</dbReference>
<dbReference type="RefSeq" id="WP_078488029.1">
    <property type="nucleotide sequence ID" value="NZ_MPRJ01000083.1"/>
</dbReference>
<evidence type="ECO:0000256" key="1">
    <source>
        <dbReference type="ARBA" id="ARBA00004496"/>
    </source>
</evidence>
<feature type="domain" description="tRNA-specific 2-thiouridylase MnmA-like C-terminal" evidence="15">
    <location>
        <begin position="283"/>
        <end position="358"/>
    </location>
</feature>
<dbReference type="AlphaFoldDB" id="A0A1T2KS58"/>
<dbReference type="Gene3D" id="2.40.30.10">
    <property type="entry name" value="Translation factors"/>
    <property type="match status" value="1"/>
</dbReference>
<dbReference type="Proteomes" id="UP000190896">
    <property type="component" value="Unassembled WGS sequence"/>
</dbReference>
<dbReference type="InterPro" id="IPR023382">
    <property type="entry name" value="MnmA-like_central_sf"/>
</dbReference>
<feature type="site" description="Interaction with tRNA" evidence="14">
    <location>
        <position position="342"/>
    </location>
</feature>
<comment type="similarity">
    <text evidence="2 14">Belongs to the MnmA/TRMU family.</text>
</comment>
<feature type="site" description="Interaction with tRNA" evidence="14">
    <location>
        <position position="126"/>
    </location>
</feature>
<dbReference type="EMBL" id="MPRJ01000083">
    <property type="protein sequence ID" value="OOZ35687.1"/>
    <property type="molecule type" value="Genomic_DNA"/>
</dbReference>
<dbReference type="GO" id="GO:0000049">
    <property type="term" value="F:tRNA binding"/>
    <property type="evidence" value="ECO:0007669"/>
    <property type="project" value="UniProtKB-KW"/>
</dbReference>
<feature type="binding site" evidence="14">
    <location>
        <begin position="10"/>
        <end position="17"/>
    </location>
    <ligand>
        <name>ATP</name>
        <dbReference type="ChEBI" id="CHEBI:30616"/>
    </ligand>
</feature>
<dbReference type="InterPro" id="IPR046885">
    <property type="entry name" value="MnmA-like_C"/>
</dbReference>
<dbReference type="OrthoDB" id="9800696at2"/>
<evidence type="ECO:0000256" key="7">
    <source>
        <dbReference type="ARBA" id="ARBA00022679"/>
    </source>
</evidence>
<dbReference type="InterPro" id="IPR004506">
    <property type="entry name" value="MnmA-like"/>
</dbReference>
<evidence type="ECO:0000313" key="17">
    <source>
        <dbReference type="EMBL" id="OOZ35687.1"/>
    </source>
</evidence>
<dbReference type="CDD" id="cd01998">
    <property type="entry name" value="MnmA_TRMU-like"/>
    <property type="match status" value="1"/>
</dbReference>
<feature type="region of interest" description="Interaction with tRNA" evidence="14">
    <location>
        <begin position="147"/>
        <end position="149"/>
    </location>
</feature>
<dbReference type="PANTHER" id="PTHR11933">
    <property type="entry name" value="TRNA 5-METHYLAMINOMETHYL-2-THIOURIDYLATE -METHYLTRANSFERASE"/>
    <property type="match status" value="1"/>
</dbReference>
<keyword evidence="7 14" id="KW-0808">Transferase</keyword>
<feature type="binding site" evidence="14">
    <location>
        <position position="125"/>
    </location>
    <ligand>
        <name>ATP</name>
        <dbReference type="ChEBI" id="CHEBI:30616"/>
    </ligand>
</feature>
<evidence type="ECO:0000256" key="6">
    <source>
        <dbReference type="ARBA" id="ARBA00022555"/>
    </source>
</evidence>
<evidence type="ECO:0000313" key="18">
    <source>
        <dbReference type="Proteomes" id="UP000190896"/>
    </source>
</evidence>
<evidence type="ECO:0000259" key="15">
    <source>
        <dbReference type="Pfam" id="PF20258"/>
    </source>
</evidence>
<dbReference type="GO" id="GO:0005737">
    <property type="term" value="C:cytoplasm"/>
    <property type="evidence" value="ECO:0007669"/>
    <property type="project" value="UniProtKB-SubCell"/>
</dbReference>
<dbReference type="GO" id="GO:0005524">
    <property type="term" value="F:ATP binding"/>
    <property type="evidence" value="ECO:0007669"/>
    <property type="project" value="UniProtKB-KW"/>
</dbReference>
<comment type="subcellular location">
    <subcellularLocation>
        <location evidence="1 14">Cytoplasm</location>
    </subcellularLocation>
</comment>
<name>A0A1T2KS58_9GAMM</name>
<evidence type="ECO:0000256" key="5">
    <source>
        <dbReference type="ARBA" id="ARBA00022490"/>
    </source>
</evidence>
<dbReference type="GO" id="GO:0002143">
    <property type="term" value="P:tRNA wobble position uridine thiolation"/>
    <property type="evidence" value="ECO:0007669"/>
    <property type="project" value="TreeGrafter"/>
</dbReference>
<comment type="caution">
    <text evidence="14">Lacks conserved residue(s) required for the propagation of feature annotation.</text>
</comment>
<evidence type="ECO:0000256" key="11">
    <source>
        <dbReference type="ARBA" id="ARBA00022884"/>
    </source>
</evidence>
<keyword evidence="5 14" id="KW-0963">Cytoplasm</keyword>
<sequence>MSKREKIIVGMSGGVDSSVAALLLKEQGFEVEGLFMKNWEEDDTEAYCSATEDLADAQAISDQLGIPLHTINFSSEYWDHVFEYFLAEYRAGRTPNPDVLCNREIKFKAFLDHAMTLGAKGIATGHYARTLTDANGVHMLRAKDENKDQTYFLYMLGQPQLSHARFPLGDLEKSEARRLAEQAAFPNHKKKDSTGICFIGERKFTEFLRRYLPANPGEMITPEGEQIGQHQGLMYYTLGQRKGLGIGGRADASEIPWFVVDRDLENNHLIVAQGHDHPLLLKDGLVASQLHWVSGKSPHLPLTCKARIRHRQPLQSCTVQNDKDGCCKVLFDAKQRAVTPGQSIVFYLDNECLGGGIIETTF</sequence>
<dbReference type="PANTHER" id="PTHR11933:SF5">
    <property type="entry name" value="MITOCHONDRIAL TRNA-SPECIFIC 2-THIOURIDYLASE 1"/>
    <property type="match status" value="1"/>
</dbReference>
<feature type="domain" description="tRNA-specific 2-thiouridylase MnmA-like central" evidence="16">
    <location>
        <begin position="206"/>
        <end position="273"/>
    </location>
</feature>
<protein>
    <recommendedName>
        <fullName evidence="4 14">tRNA-specific 2-thiouridylase MnmA</fullName>
        <ecNumber evidence="3 14">2.8.1.13</ecNumber>
    </recommendedName>
</protein>
<dbReference type="FunFam" id="3.40.50.620:FF:000004">
    <property type="entry name" value="tRNA-specific 2-thiouridylase MnmA"/>
    <property type="match status" value="1"/>
</dbReference>
<evidence type="ECO:0000256" key="2">
    <source>
        <dbReference type="ARBA" id="ARBA00006191"/>
    </source>
</evidence>
<dbReference type="InterPro" id="IPR014729">
    <property type="entry name" value="Rossmann-like_a/b/a_fold"/>
</dbReference>